<feature type="transmembrane region" description="Helical" evidence="6">
    <location>
        <begin position="352"/>
        <end position="369"/>
    </location>
</feature>
<gene>
    <name evidence="8" type="ORF">DQG23_37740</name>
</gene>
<dbReference type="GO" id="GO:0140359">
    <property type="term" value="F:ABC-type transporter activity"/>
    <property type="evidence" value="ECO:0007669"/>
    <property type="project" value="InterPro"/>
</dbReference>
<dbReference type="Pfam" id="PF12698">
    <property type="entry name" value="ABC2_membrane_3"/>
    <property type="match status" value="1"/>
</dbReference>
<keyword evidence="2" id="KW-1003">Cell membrane</keyword>
<feature type="transmembrane region" description="Helical" evidence="6">
    <location>
        <begin position="326"/>
        <end position="345"/>
    </location>
</feature>
<reference evidence="8 9" key="1">
    <citation type="journal article" date="2009" name="Int. J. Syst. Evol. Microbiol.">
        <title>Paenibacillus contaminans sp. nov., isolated from a contaminated laboratory plate.</title>
        <authorList>
            <person name="Chou J.H."/>
            <person name="Lee J.H."/>
            <person name="Lin M.C."/>
            <person name="Chang P.S."/>
            <person name="Arun A.B."/>
            <person name="Young C.C."/>
            <person name="Chen W.M."/>
        </authorList>
    </citation>
    <scope>NUCLEOTIDE SEQUENCE [LARGE SCALE GENOMIC DNA]</scope>
    <source>
        <strain evidence="8 9">CKOBP-6</strain>
    </source>
</reference>
<dbReference type="RefSeq" id="WP_113036214.1">
    <property type="nucleotide sequence ID" value="NZ_QMFB01000043.1"/>
</dbReference>
<keyword evidence="5 6" id="KW-0472">Membrane</keyword>
<name>A0A329M0K4_9BACL</name>
<dbReference type="InterPro" id="IPR051449">
    <property type="entry name" value="ABC-2_transporter_component"/>
</dbReference>
<sequence>MNSMWTVVKFTFWTRFKAKSTIISNLIFAVILTVLINLPYLISQFSSDEPSKIGVFDDKQGVSVKLEEHFKKQEKPDVTVIRLQDQGSKEANEKFAKDQIKDKQIEGYVEFTEETGKAFPKIVYKSEDSSASSMKSDLQMALGSVKTEMAVRDANLSTDVLNNLFSPVAIETVQISTTGDAVGEGKSESQMALAFGLVYALLFMLYIGVIGYGNLVATEITAEKSSRVMEVLISSVSPLKQMFGKIIGVCMLGLTSIILYIAVGGANLVLPHNRELLDKLEINLNDLPIGLLFYFILFYLTGYFIYATIFAAVGSLVSRTEEVGQAIMPVTFVIIAAFMISMYGLQDPNATFVVVMSFIPFFSPLLMFLRIGMSDPALWEIWLSIGILFASILGMGWLAAKIYRTGVLMYGKRPSFKELRKAMKAFKV</sequence>
<feature type="transmembrane region" description="Helical" evidence="6">
    <location>
        <begin position="381"/>
        <end position="403"/>
    </location>
</feature>
<dbReference type="Proteomes" id="UP000250369">
    <property type="component" value="Unassembled WGS sequence"/>
</dbReference>
<feature type="transmembrane region" description="Helical" evidence="6">
    <location>
        <begin position="246"/>
        <end position="270"/>
    </location>
</feature>
<accession>A0A329M0K4</accession>
<feature type="transmembrane region" description="Helical" evidence="6">
    <location>
        <begin position="20"/>
        <end position="42"/>
    </location>
</feature>
<evidence type="ECO:0000313" key="8">
    <source>
        <dbReference type="EMBL" id="RAV10467.1"/>
    </source>
</evidence>
<evidence type="ECO:0000256" key="2">
    <source>
        <dbReference type="ARBA" id="ARBA00022475"/>
    </source>
</evidence>
<feature type="transmembrane region" description="Helical" evidence="6">
    <location>
        <begin position="291"/>
        <end position="314"/>
    </location>
</feature>
<dbReference type="InterPro" id="IPR013525">
    <property type="entry name" value="ABC2_TM"/>
</dbReference>
<dbReference type="GO" id="GO:0005886">
    <property type="term" value="C:plasma membrane"/>
    <property type="evidence" value="ECO:0007669"/>
    <property type="project" value="UniProtKB-SubCell"/>
</dbReference>
<evidence type="ECO:0000313" key="9">
    <source>
        <dbReference type="Proteomes" id="UP000250369"/>
    </source>
</evidence>
<keyword evidence="3 6" id="KW-0812">Transmembrane</keyword>
<evidence type="ECO:0000256" key="3">
    <source>
        <dbReference type="ARBA" id="ARBA00022692"/>
    </source>
</evidence>
<comment type="subcellular location">
    <subcellularLocation>
        <location evidence="1">Cell membrane</location>
        <topology evidence="1">Multi-pass membrane protein</topology>
    </subcellularLocation>
</comment>
<evidence type="ECO:0000259" key="7">
    <source>
        <dbReference type="Pfam" id="PF12698"/>
    </source>
</evidence>
<evidence type="ECO:0000256" key="5">
    <source>
        <dbReference type="ARBA" id="ARBA00023136"/>
    </source>
</evidence>
<proteinExistence type="predicted"/>
<feature type="transmembrane region" description="Helical" evidence="6">
    <location>
        <begin position="192"/>
        <end position="212"/>
    </location>
</feature>
<comment type="caution">
    <text evidence="8">The sequence shown here is derived from an EMBL/GenBank/DDBJ whole genome shotgun (WGS) entry which is preliminary data.</text>
</comment>
<feature type="domain" description="ABC-2 type transporter transmembrane" evidence="7">
    <location>
        <begin position="19"/>
        <end position="400"/>
    </location>
</feature>
<evidence type="ECO:0000256" key="1">
    <source>
        <dbReference type="ARBA" id="ARBA00004651"/>
    </source>
</evidence>
<dbReference type="AlphaFoldDB" id="A0A329M0K4"/>
<dbReference type="PANTHER" id="PTHR30294:SF29">
    <property type="entry name" value="MULTIDRUG ABC TRANSPORTER PERMEASE YBHS-RELATED"/>
    <property type="match status" value="1"/>
</dbReference>
<keyword evidence="4 6" id="KW-1133">Transmembrane helix</keyword>
<keyword evidence="9" id="KW-1185">Reference proteome</keyword>
<dbReference type="EMBL" id="QMFB01000043">
    <property type="protein sequence ID" value="RAV10467.1"/>
    <property type="molecule type" value="Genomic_DNA"/>
</dbReference>
<evidence type="ECO:0000256" key="6">
    <source>
        <dbReference type="SAM" id="Phobius"/>
    </source>
</evidence>
<organism evidence="8 9">
    <name type="scientific">Paenibacillus contaminans</name>
    <dbReference type="NCBI Taxonomy" id="450362"/>
    <lineage>
        <taxon>Bacteria</taxon>
        <taxon>Bacillati</taxon>
        <taxon>Bacillota</taxon>
        <taxon>Bacilli</taxon>
        <taxon>Bacillales</taxon>
        <taxon>Paenibacillaceae</taxon>
        <taxon>Paenibacillus</taxon>
    </lineage>
</organism>
<evidence type="ECO:0000256" key="4">
    <source>
        <dbReference type="ARBA" id="ARBA00022989"/>
    </source>
</evidence>
<dbReference type="OrthoDB" id="9768837at2"/>
<protein>
    <submittedName>
        <fullName evidence="8">ABC transporter permease</fullName>
    </submittedName>
</protein>
<dbReference type="PANTHER" id="PTHR30294">
    <property type="entry name" value="MEMBRANE COMPONENT OF ABC TRANSPORTER YHHJ-RELATED"/>
    <property type="match status" value="1"/>
</dbReference>